<evidence type="ECO:0000313" key="2">
    <source>
        <dbReference type="Proteomes" id="UP000809337"/>
    </source>
</evidence>
<gene>
    <name evidence="1" type="ORF">JQX14_24430</name>
</gene>
<reference evidence="1" key="1">
    <citation type="submission" date="2021-01" db="EMBL/GenBank/DDBJ databases">
        <title>Diatom-associated Roseobacters Show Island Model of Population Structure.</title>
        <authorList>
            <person name="Qu L."/>
            <person name="Feng X."/>
            <person name="Chen Y."/>
            <person name="Li L."/>
            <person name="Wang X."/>
            <person name="Hu Z."/>
            <person name="Wang H."/>
            <person name="Luo H."/>
        </authorList>
    </citation>
    <scope>NUCLEOTIDE SEQUENCE</scope>
    <source>
        <strain evidence="1">SM26-45</strain>
    </source>
</reference>
<dbReference type="Proteomes" id="UP000809337">
    <property type="component" value="Unassembled WGS sequence"/>
</dbReference>
<comment type="caution">
    <text evidence="1">The sequence shown here is derived from an EMBL/GenBank/DDBJ whole genome shotgun (WGS) entry which is preliminary data.</text>
</comment>
<protein>
    <submittedName>
        <fullName evidence="1">Uncharacterized protein</fullName>
    </submittedName>
</protein>
<sequence length="410" mass="46625">MSTNYWDTSSRYNALHISKKIIPIIGVLVQSGLLDMAKGSYSGPFSRGNRTTRIRASEELQRRFAGLSSNRNDVGRVQGEEVIILRDANEGQLVEYDDTEETARMREELTRYNEVIQNAFIDVPTLEAPRMGDINVDHHHKLTRRIFNRGDWNFNGRFYGGWWQQINENARSQIFINDTPVVEVDFRGLHVTLLAIKAGAEIGGDPYDLPEGLLPGVPPALQRKFVKRLVLTAINADAKKVAYRGFRDGFPTDHAGKTITNEQLELLLAAFLEKSPHMEALLFDDHGIRLMNIDGRITERVHRHFCAQGTPVLSVHDSYIIDYTRVAELKRVMAEATLAVVGEALPTSNKFFGLDEPTGRTAQQVSDYVQWRQTPRTGEYLRRLAEHEARTGLEVVPYDRLTRKPNDRRL</sequence>
<name>A0A9Q2NVB8_9RHOB</name>
<dbReference type="AlphaFoldDB" id="A0A9Q2NVB8"/>
<proteinExistence type="predicted"/>
<evidence type="ECO:0000313" key="1">
    <source>
        <dbReference type="EMBL" id="MBM2357691.1"/>
    </source>
</evidence>
<organism evidence="1 2">
    <name type="scientific">Pseudosulfitobacter pseudonitzschiae</name>
    <dbReference type="NCBI Taxonomy" id="1402135"/>
    <lineage>
        <taxon>Bacteria</taxon>
        <taxon>Pseudomonadati</taxon>
        <taxon>Pseudomonadota</taxon>
        <taxon>Alphaproteobacteria</taxon>
        <taxon>Rhodobacterales</taxon>
        <taxon>Roseobacteraceae</taxon>
        <taxon>Pseudosulfitobacter</taxon>
    </lineage>
</organism>
<accession>A0A9Q2NVB8</accession>
<dbReference type="EMBL" id="JAFBWN010000055">
    <property type="protein sequence ID" value="MBM2357691.1"/>
    <property type="molecule type" value="Genomic_DNA"/>
</dbReference>